<name>A0A316TMT2_9ACTN</name>
<evidence type="ECO:0000313" key="5">
    <source>
        <dbReference type="Proteomes" id="UP000245507"/>
    </source>
</evidence>
<dbReference type="PANTHER" id="PTHR10963">
    <property type="entry name" value="GLYCOSYL HYDROLASE-RELATED"/>
    <property type="match status" value="1"/>
</dbReference>
<evidence type="ECO:0000256" key="2">
    <source>
        <dbReference type="SAM" id="SignalP"/>
    </source>
</evidence>
<dbReference type="GO" id="GO:0004553">
    <property type="term" value="F:hydrolase activity, hydrolyzing O-glycosyl compounds"/>
    <property type="evidence" value="ECO:0007669"/>
    <property type="project" value="InterPro"/>
</dbReference>
<proteinExistence type="predicted"/>
<feature type="chain" id="PRO_5038602312" description="GH16 domain-containing protein" evidence="2">
    <location>
        <begin position="29"/>
        <end position="323"/>
    </location>
</feature>
<feature type="compositionally biased region" description="Low complexity" evidence="1">
    <location>
        <begin position="32"/>
        <end position="54"/>
    </location>
</feature>
<dbReference type="InterPro" id="IPR000757">
    <property type="entry name" value="Beta-glucanase-like"/>
</dbReference>
<dbReference type="Gene3D" id="2.60.120.200">
    <property type="match status" value="1"/>
</dbReference>
<gene>
    <name evidence="4" type="ORF">DJ010_04975</name>
</gene>
<organism evidence="4 5">
    <name type="scientific">Nocardioides silvaticus</name>
    <dbReference type="NCBI Taxonomy" id="2201891"/>
    <lineage>
        <taxon>Bacteria</taxon>
        <taxon>Bacillati</taxon>
        <taxon>Actinomycetota</taxon>
        <taxon>Actinomycetes</taxon>
        <taxon>Propionibacteriales</taxon>
        <taxon>Nocardioidaceae</taxon>
        <taxon>Nocardioides</taxon>
    </lineage>
</organism>
<dbReference type="InterPro" id="IPR013320">
    <property type="entry name" value="ConA-like_dom_sf"/>
</dbReference>
<dbReference type="AlphaFoldDB" id="A0A316TMT2"/>
<sequence length="323" mass="36259">MEVRGRLRRLLVGAVVVGATGIAAPTIGATTAPAAPAASPAAPAPARATTAATSYDAAGTPEHRVQRRDKCGPVLRKPSGRRWRCSFVDNFGKKELDRSRWIIQHTAKTGFKTGRTCYRDSPDNIAQRDGALVLTARKGRWINCRFGPRWLRTKFTGGMIGTKGKFSQKYGRFEVRMKFPEHQTGGVHGGFWMFPVEATYGPWPHSGEIDVAEWWSYDHTLVLPSLHFEGRDPDVDSGWDCRVEDPDVFHTYTLVWQRARMQFLIDGTACFTTTWEPDHPLRAPQPFDHRFSMILNVGVQDQGLSARTTFPAELLVDYAKAWR</sequence>
<dbReference type="InterPro" id="IPR050546">
    <property type="entry name" value="Glycosyl_Hydrlase_16"/>
</dbReference>
<accession>A0A316TMT2</accession>
<dbReference type="EMBL" id="QGDD01000002">
    <property type="protein sequence ID" value="PWN03474.1"/>
    <property type="molecule type" value="Genomic_DNA"/>
</dbReference>
<feature type="signal peptide" evidence="2">
    <location>
        <begin position="1"/>
        <end position="28"/>
    </location>
</feature>
<keyword evidence="2" id="KW-0732">Signal</keyword>
<protein>
    <recommendedName>
        <fullName evidence="3">GH16 domain-containing protein</fullName>
    </recommendedName>
</protein>
<dbReference type="CDD" id="cd08023">
    <property type="entry name" value="GH16_laminarinase_like"/>
    <property type="match status" value="1"/>
</dbReference>
<dbReference type="Pfam" id="PF00722">
    <property type="entry name" value="Glyco_hydro_16"/>
    <property type="match status" value="1"/>
</dbReference>
<dbReference type="PROSITE" id="PS51762">
    <property type="entry name" value="GH16_2"/>
    <property type="match status" value="1"/>
</dbReference>
<dbReference type="PANTHER" id="PTHR10963:SF60">
    <property type="entry name" value="GRAM-NEGATIVE BACTERIA-BINDING PROTEIN 1-RELATED"/>
    <property type="match status" value="1"/>
</dbReference>
<dbReference type="Proteomes" id="UP000245507">
    <property type="component" value="Unassembled WGS sequence"/>
</dbReference>
<feature type="region of interest" description="Disordered" evidence="1">
    <location>
        <begin position="32"/>
        <end position="68"/>
    </location>
</feature>
<evidence type="ECO:0000259" key="3">
    <source>
        <dbReference type="PROSITE" id="PS51762"/>
    </source>
</evidence>
<evidence type="ECO:0000256" key="1">
    <source>
        <dbReference type="SAM" id="MobiDB-lite"/>
    </source>
</evidence>
<feature type="domain" description="GH16" evidence="3">
    <location>
        <begin position="53"/>
        <end position="323"/>
    </location>
</feature>
<keyword evidence="5" id="KW-1185">Reference proteome</keyword>
<dbReference type="SUPFAM" id="SSF49899">
    <property type="entry name" value="Concanavalin A-like lectins/glucanases"/>
    <property type="match status" value="1"/>
</dbReference>
<evidence type="ECO:0000313" key="4">
    <source>
        <dbReference type="EMBL" id="PWN03474.1"/>
    </source>
</evidence>
<reference evidence="4 5" key="1">
    <citation type="submission" date="2018-05" db="EMBL/GenBank/DDBJ databases">
        <title>Nocardioides silvaticus genome.</title>
        <authorList>
            <person name="Li C."/>
            <person name="Wang G."/>
        </authorList>
    </citation>
    <scope>NUCLEOTIDE SEQUENCE [LARGE SCALE GENOMIC DNA]</scope>
    <source>
        <strain evidence="4 5">CCTCC AB 2018079</strain>
    </source>
</reference>
<comment type="caution">
    <text evidence="4">The sequence shown here is derived from an EMBL/GenBank/DDBJ whole genome shotgun (WGS) entry which is preliminary data.</text>
</comment>
<dbReference type="GO" id="GO:0005975">
    <property type="term" value="P:carbohydrate metabolic process"/>
    <property type="evidence" value="ECO:0007669"/>
    <property type="project" value="InterPro"/>
</dbReference>